<reference evidence="1 2" key="1">
    <citation type="submission" date="2019-10" db="EMBL/GenBank/DDBJ databases">
        <title>Extracellular Electron Transfer in a Candidatus Methanoperedens spp. Enrichment Culture.</title>
        <authorList>
            <person name="Berger S."/>
            <person name="Rangel Shaw D."/>
            <person name="Berben T."/>
            <person name="In 'T Zandt M."/>
            <person name="Frank J."/>
            <person name="Reimann J."/>
            <person name="Jetten M.S.M."/>
            <person name="Welte C.U."/>
        </authorList>
    </citation>
    <scope>NUCLEOTIDE SEQUENCE [LARGE SCALE GENOMIC DNA]</scope>
    <source>
        <strain evidence="1">SB12</strain>
    </source>
</reference>
<organism evidence="1 2">
    <name type="scientific">Leptonema illini</name>
    <dbReference type="NCBI Taxonomy" id="183"/>
    <lineage>
        <taxon>Bacteria</taxon>
        <taxon>Pseudomonadati</taxon>
        <taxon>Spirochaetota</taxon>
        <taxon>Spirochaetia</taxon>
        <taxon>Leptospirales</taxon>
        <taxon>Leptospiraceae</taxon>
        <taxon>Leptonema</taxon>
    </lineage>
</organism>
<evidence type="ECO:0000313" key="2">
    <source>
        <dbReference type="Proteomes" id="UP000460298"/>
    </source>
</evidence>
<dbReference type="AlphaFoldDB" id="A0A833GX66"/>
<comment type="caution">
    <text evidence="1">The sequence shown here is derived from an EMBL/GenBank/DDBJ whole genome shotgun (WGS) entry which is preliminary data.</text>
</comment>
<accession>A0A833GX66</accession>
<name>A0A833GX66_9LEPT</name>
<evidence type="ECO:0008006" key="3">
    <source>
        <dbReference type="Google" id="ProtNLM"/>
    </source>
</evidence>
<gene>
    <name evidence="1" type="ORF">F9K24_21550</name>
</gene>
<dbReference type="PROSITE" id="PS51257">
    <property type="entry name" value="PROKAR_LIPOPROTEIN"/>
    <property type="match status" value="1"/>
</dbReference>
<evidence type="ECO:0000313" key="1">
    <source>
        <dbReference type="EMBL" id="KAB2928879.1"/>
    </source>
</evidence>
<dbReference type="Proteomes" id="UP000460298">
    <property type="component" value="Unassembled WGS sequence"/>
</dbReference>
<proteinExistence type="predicted"/>
<dbReference type="EMBL" id="WBUI01000043">
    <property type="protein sequence ID" value="KAB2928879.1"/>
    <property type="molecule type" value="Genomic_DNA"/>
</dbReference>
<sequence length="133" mass="14222">MEKYIPGKATVIFAFGLYVLAGCASPRDDCEASLNEDTCLIMAALQSDCRGMIQAGLATPTECNAFDKAAISACLLSMEEKNKCNRKSDLPLIPKIVIRSIAPNADRSAESGEALAGRFALTECRSLASSYHL</sequence>
<protein>
    <recommendedName>
        <fullName evidence="3">Lipoprotein</fullName>
    </recommendedName>
</protein>